<reference evidence="7" key="1">
    <citation type="submission" date="2022-01" db="UniProtKB">
        <authorList>
            <consortium name="EnsemblMetazoa"/>
        </authorList>
    </citation>
    <scope>IDENTIFICATION</scope>
</reference>
<dbReference type="OMA" id="RMANWVS"/>
<dbReference type="InterPro" id="IPR029034">
    <property type="entry name" value="Cystine-knot_cytokine"/>
</dbReference>
<evidence type="ECO:0000256" key="5">
    <source>
        <dbReference type="SAM" id="SignalP"/>
    </source>
</evidence>
<evidence type="ECO:0000256" key="1">
    <source>
        <dbReference type="ARBA" id="ARBA00022729"/>
    </source>
</evidence>
<organism evidence="7 8">
    <name type="scientific">Cimex lectularius</name>
    <name type="common">Bed bug</name>
    <name type="synonym">Acanthia lectularia</name>
    <dbReference type="NCBI Taxonomy" id="79782"/>
    <lineage>
        <taxon>Eukaryota</taxon>
        <taxon>Metazoa</taxon>
        <taxon>Ecdysozoa</taxon>
        <taxon>Arthropoda</taxon>
        <taxon>Hexapoda</taxon>
        <taxon>Insecta</taxon>
        <taxon>Pterygota</taxon>
        <taxon>Neoptera</taxon>
        <taxon>Paraneoptera</taxon>
        <taxon>Hemiptera</taxon>
        <taxon>Heteroptera</taxon>
        <taxon>Panheteroptera</taxon>
        <taxon>Cimicomorpha</taxon>
        <taxon>Cimicidae</taxon>
        <taxon>Cimex</taxon>
    </lineage>
</organism>
<keyword evidence="2" id="KW-1015">Disulfide bond</keyword>
<keyword evidence="8" id="KW-1185">Reference proteome</keyword>
<accession>A0A8I6SH69</accession>
<dbReference type="GO" id="GO:0045087">
    <property type="term" value="P:innate immune response"/>
    <property type="evidence" value="ECO:0007669"/>
    <property type="project" value="TreeGrafter"/>
</dbReference>
<dbReference type="AlphaFoldDB" id="A0A8I6SH69"/>
<dbReference type="GO" id="GO:0005121">
    <property type="term" value="F:Toll binding"/>
    <property type="evidence" value="ECO:0007669"/>
    <property type="project" value="TreeGrafter"/>
</dbReference>
<dbReference type="InterPro" id="IPR052444">
    <property type="entry name" value="Spz/Toll_ligand-like"/>
</dbReference>
<feature type="domain" description="Spaetzle" evidence="6">
    <location>
        <begin position="151"/>
        <end position="263"/>
    </location>
</feature>
<dbReference type="Gene3D" id="2.10.90.10">
    <property type="entry name" value="Cystine-knot cytokines"/>
    <property type="match status" value="1"/>
</dbReference>
<dbReference type="GO" id="GO:0005615">
    <property type="term" value="C:extracellular space"/>
    <property type="evidence" value="ECO:0007669"/>
    <property type="project" value="UniProtKB-ARBA"/>
</dbReference>
<feature type="region of interest" description="Disordered" evidence="4">
    <location>
        <begin position="25"/>
        <end position="81"/>
    </location>
</feature>
<dbReference type="GeneID" id="106670141"/>
<dbReference type="EnsemblMetazoa" id="XM_024226732.1">
    <property type="protein sequence ID" value="XP_024082500.1"/>
    <property type="gene ID" value="LOC106670141"/>
</dbReference>
<dbReference type="OrthoDB" id="6359065at2759"/>
<dbReference type="PANTHER" id="PTHR23199:SF12">
    <property type="entry name" value="NEUROTROPHIN 1-RELATED"/>
    <property type="match status" value="1"/>
</dbReference>
<dbReference type="CTD" id="43256"/>
<dbReference type="PANTHER" id="PTHR23199">
    <property type="entry name" value="NEUROTROPHIN 1-RELATED"/>
    <property type="match status" value="1"/>
</dbReference>
<dbReference type="GO" id="GO:0008083">
    <property type="term" value="F:growth factor activity"/>
    <property type="evidence" value="ECO:0007669"/>
    <property type="project" value="TreeGrafter"/>
</dbReference>
<dbReference type="RefSeq" id="XP_024082500.1">
    <property type="nucleotide sequence ID" value="XM_024226732.1"/>
</dbReference>
<dbReference type="Pfam" id="PF16077">
    <property type="entry name" value="Spaetzle"/>
    <property type="match status" value="1"/>
</dbReference>
<feature type="compositionally biased region" description="Polar residues" evidence="4">
    <location>
        <begin position="25"/>
        <end position="42"/>
    </location>
</feature>
<dbReference type="SUPFAM" id="SSF57501">
    <property type="entry name" value="Cystine-knot cytokines"/>
    <property type="match status" value="1"/>
</dbReference>
<protein>
    <recommendedName>
        <fullName evidence="6">Spaetzle domain-containing protein</fullName>
    </recommendedName>
</protein>
<keyword evidence="3" id="KW-0325">Glycoprotein</keyword>
<dbReference type="Proteomes" id="UP000494040">
    <property type="component" value="Unassembled WGS sequence"/>
</dbReference>
<keyword evidence="1 5" id="KW-0732">Signal</keyword>
<evidence type="ECO:0000259" key="6">
    <source>
        <dbReference type="Pfam" id="PF16077"/>
    </source>
</evidence>
<feature type="signal peptide" evidence="5">
    <location>
        <begin position="1"/>
        <end position="22"/>
    </location>
</feature>
<feature type="compositionally biased region" description="Low complexity" evidence="4">
    <location>
        <begin position="66"/>
        <end position="76"/>
    </location>
</feature>
<feature type="compositionally biased region" description="Polar residues" evidence="4">
    <location>
        <begin position="53"/>
        <end position="65"/>
    </location>
</feature>
<dbReference type="InterPro" id="IPR032104">
    <property type="entry name" value="Spaetzle"/>
</dbReference>
<evidence type="ECO:0000313" key="8">
    <source>
        <dbReference type="Proteomes" id="UP000494040"/>
    </source>
</evidence>
<feature type="chain" id="PRO_5035173463" description="Spaetzle domain-containing protein" evidence="5">
    <location>
        <begin position="23"/>
        <end position="289"/>
    </location>
</feature>
<evidence type="ECO:0000313" key="7">
    <source>
        <dbReference type="EnsemblMetazoa" id="XP_024082500.1"/>
    </source>
</evidence>
<evidence type="ECO:0000256" key="4">
    <source>
        <dbReference type="SAM" id="MobiDB-lite"/>
    </source>
</evidence>
<proteinExistence type="predicted"/>
<name>A0A8I6SH69_CIMLE</name>
<evidence type="ECO:0000256" key="3">
    <source>
        <dbReference type="ARBA" id="ARBA00023180"/>
    </source>
</evidence>
<sequence length="289" mass="32410">MALSQLISSLTISLLLVCLVDSYPSSGNRRSRNLTQSRTNVEPRSPVKFPNHKNAQSSNTIRTPQGSWSRGGSSSGEVFVFPGDDTKLETRSYLPKPKCTEGSTFCEKVDNYPQDHVASILRTAAKDFSAMFGQDTPLEIQQRIDYQDDMPLCTSIEQIVYPKSAKNKNNEWLFIINQGNYTQGVRIEKCQHTTDDYSDRLVSYYPGNKENITKPCAFTQGFPLGYETYCKQKYIYRKLIALDSQGEATTDIFQLPSCCSCAVRTAHLSSRSGAQHLMAKMRNSTKTSS</sequence>
<dbReference type="GO" id="GO:0021556">
    <property type="term" value="P:central nervous system formation"/>
    <property type="evidence" value="ECO:0007669"/>
    <property type="project" value="TreeGrafter"/>
</dbReference>
<evidence type="ECO:0000256" key="2">
    <source>
        <dbReference type="ARBA" id="ARBA00023157"/>
    </source>
</evidence>